<accession>A0ABN7T468</accession>
<keyword evidence="2" id="KW-0472">Membrane</keyword>
<name>A0ABN7T468_OIKDI</name>
<evidence type="ECO:0000256" key="1">
    <source>
        <dbReference type="SAM" id="MobiDB-lite"/>
    </source>
</evidence>
<keyword evidence="2" id="KW-1133">Transmembrane helix</keyword>
<reference evidence="3 4" key="1">
    <citation type="submission" date="2021-04" db="EMBL/GenBank/DDBJ databases">
        <authorList>
            <person name="Bliznina A."/>
        </authorList>
    </citation>
    <scope>NUCLEOTIDE SEQUENCE [LARGE SCALE GENOMIC DNA]</scope>
</reference>
<sequence>MATLSKLNLFVSGFVGAIAFVMAWNWHWLWDKYSVEVVSVEEEPVKLQDEEEEKEESEYSDEQDEEDEIRSSINNVFNMIQQYLKFNKIDTVTQLLRHVLHLTGIKEQLTEIVKPRRVEIILNCITHVNQLVSSLAIAILKNIASCKAGQESASFIVPKVVDIANDILVNSLESNEKLKRLTECLANFSANYSPHTEASYTSFFNAVSKSNLLDDHEFFGESLMKVVVNLSERDLGQKVLIKPELDDTMKRVERMLKWKQGGKDSQIRCLIAINNMLSETDFQLKSQESLDVILEYSNSLHVDEEVVKRSSDILFKLEDQKQPHES</sequence>
<feature type="transmembrane region" description="Helical" evidence="2">
    <location>
        <begin position="7"/>
        <end position="30"/>
    </location>
</feature>
<evidence type="ECO:0000256" key="2">
    <source>
        <dbReference type="SAM" id="Phobius"/>
    </source>
</evidence>
<dbReference type="EMBL" id="OU015567">
    <property type="protein sequence ID" value="CAG5111191.1"/>
    <property type="molecule type" value="Genomic_DNA"/>
</dbReference>
<dbReference type="SUPFAM" id="SSF48371">
    <property type="entry name" value="ARM repeat"/>
    <property type="match status" value="1"/>
</dbReference>
<dbReference type="InterPro" id="IPR016024">
    <property type="entry name" value="ARM-type_fold"/>
</dbReference>
<protein>
    <submittedName>
        <fullName evidence="3">Oidioi.mRNA.OKI2018_I69.chr2.g5522.t1.cds</fullName>
    </submittedName>
</protein>
<evidence type="ECO:0000313" key="4">
    <source>
        <dbReference type="Proteomes" id="UP001158576"/>
    </source>
</evidence>
<feature type="region of interest" description="Disordered" evidence="1">
    <location>
        <begin position="44"/>
        <end position="66"/>
    </location>
</feature>
<feature type="compositionally biased region" description="Acidic residues" evidence="1">
    <location>
        <begin position="49"/>
        <end position="66"/>
    </location>
</feature>
<keyword evidence="2" id="KW-0812">Transmembrane</keyword>
<gene>
    <name evidence="3" type="ORF">OKIOD_LOCUS14287</name>
</gene>
<evidence type="ECO:0000313" key="3">
    <source>
        <dbReference type="EMBL" id="CAG5111191.1"/>
    </source>
</evidence>
<proteinExistence type="predicted"/>
<keyword evidence="4" id="KW-1185">Reference proteome</keyword>
<dbReference type="Proteomes" id="UP001158576">
    <property type="component" value="Chromosome 2"/>
</dbReference>
<organism evidence="3 4">
    <name type="scientific">Oikopleura dioica</name>
    <name type="common">Tunicate</name>
    <dbReference type="NCBI Taxonomy" id="34765"/>
    <lineage>
        <taxon>Eukaryota</taxon>
        <taxon>Metazoa</taxon>
        <taxon>Chordata</taxon>
        <taxon>Tunicata</taxon>
        <taxon>Appendicularia</taxon>
        <taxon>Copelata</taxon>
        <taxon>Oikopleuridae</taxon>
        <taxon>Oikopleura</taxon>
    </lineage>
</organism>